<feature type="domain" description="NAD-dependent epimerase/dehydratase" evidence="3">
    <location>
        <begin position="8"/>
        <end position="255"/>
    </location>
</feature>
<evidence type="ECO:0000256" key="1">
    <source>
        <dbReference type="ARBA" id="ARBA00023002"/>
    </source>
</evidence>
<dbReference type="Proteomes" id="UP000092555">
    <property type="component" value="Unassembled WGS sequence"/>
</dbReference>
<evidence type="ECO:0000259" key="3">
    <source>
        <dbReference type="Pfam" id="PF01370"/>
    </source>
</evidence>
<reference evidence="4 5" key="1">
    <citation type="submission" date="2016-05" db="EMBL/GenBank/DDBJ databases">
        <title>Comparative genomics of biotechnologically important yeasts.</title>
        <authorList>
            <consortium name="DOE Joint Genome Institute"/>
            <person name="Riley R."/>
            <person name="Haridas S."/>
            <person name="Wolfe K.H."/>
            <person name="Lopes M.R."/>
            <person name="Hittinger C.T."/>
            <person name="Goker M."/>
            <person name="Salamov A."/>
            <person name="Wisecaver J."/>
            <person name="Long T.M."/>
            <person name="Aerts A.L."/>
            <person name="Barry K."/>
            <person name="Choi C."/>
            <person name="Clum A."/>
            <person name="Coughlan A.Y."/>
            <person name="Deshpande S."/>
            <person name="Douglass A.P."/>
            <person name="Hanson S.J."/>
            <person name="Klenk H.-P."/>
            <person name="LaButti K."/>
            <person name="Lapidus A."/>
            <person name="Lindquist E."/>
            <person name="Lipzen A."/>
            <person name="Meier-kolthoff J.P."/>
            <person name="Ohm R.A."/>
            <person name="Otillar R.P."/>
            <person name="Pangilinan J."/>
            <person name="Peng Y."/>
            <person name="Rokas A."/>
            <person name="Rosa C.A."/>
            <person name="Scheuner C."/>
            <person name="Sibirny A.A."/>
            <person name="Slot J.C."/>
            <person name="Stielow J.B."/>
            <person name="Sun H."/>
            <person name="Kurtzman C.P."/>
            <person name="Blackwell M."/>
            <person name="Grigoriev I.V."/>
            <person name="Jeffries T.W."/>
        </authorList>
    </citation>
    <scope>NUCLEOTIDE SEQUENCE [LARGE SCALE GENOMIC DNA]</scope>
    <source>
        <strain evidence="4 5">NRRL YB-4993</strain>
    </source>
</reference>
<dbReference type="GO" id="GO:0016616">
    <property type="term" value="F:oxidoreductase activity, acting on the CH-OH group of donors, NAD or NADP as acceptor"/>
    <property type="evidence" value="ECO:0007669"/>
    <property type="project" value="TreeGrafter"/>
</dbReference>
<keyword evidence="1" id="KW-0560">Oxidoreductase</keyword>
<dbReference type="PANTHER" id="PTHR10366:SF564">
    <property type="entry name" value="STEROL-4-ALPHA-CARBOXYLATE 3-DEHYDROGENASE, DECARBOXYLATING"/>
    <property type="match status" value="1"/>
</dbReference>
<dbReference type="RefSeq" id="XP_018712976.1">
    <property type="nucleotide sequence ID" value="XM_018857272.1"/>
</dbReference>
<dbReference type="PANTHER" id="PTHR10366">
    <property type="entry name" value="NAD DEPENDENT EPIMERASE/DEHYDRATASE"/>
    <property type="match status" value="1"/>
</dbReference>
<dbReference type="FunFam" id="3.40.50.720:FF:000191">
    <property type="entry name" value="Methylglyoxal reductase (NADPH-dependent)"/>
    <property type="match status" value="1"/>
</dbReference>
<dbReference type="AlphaFoldDB" id="A0A1A0HET0"/>
<dbReference type="SUPFAM" id="SSF51735">
    <property type="entry name" value="NAD(P)-binding Rossmann-fold domains"/>
    <property type="match status" value="1"/>
</dbReference>
<comment type="caution">
    <text evidence="4">The sequence shown here is derived from an EMBL/GenBank/DDBJ whole genome shotgun (WGS) entry which is preliminary data.</text>
</comment>
<comment type="similarity">
    <text evidence="2">Belongs to the NAD(P)-dependent epimerase/dehydratase family. Dihydroflavonol-4-reductase subfamily.</text>
</comment>
<keyword evidence="5" id="KW-1185">Reference proteome</keyword>
<evidence type="ECO:0000313" key="5">
    <source>
        <dbReference type="Proteomes" id="UP000092555"/>
    </source>
</evidence>
<dbReference type="InterPro" id="IPR050425">
    <property type="entry name" value="NAD(P)_dehydrat-like"/>
</dbReference>
<dbReference type="Pfam" id="PF01370">
    <property type="entry name" value="Epimerase"/>
    <property type="match status" value="1"/>
</dbReference>
<sequence length="344" mass="37905">MTTTKICVFVSGASGFIAQHTVKLLLEKGYAVVGSVRSKAKGKRLTGLFKSTDFRYCVVPDIEPAGAFDEAVKSHPEVTAFLHTASPFHYNATDVEQELLLPAVNGTRNALCAIKKYGPQIEHVVITSSYVAMWDIDKFYDPTHREDEELWSPITWEEARVDAQQAYYGSKKFAEKAVWEFIETQSPKFTVNFVNPVLVFGPQAFDAEVTPELNTSSEIVNGLLKLDAESQVPEIASVFVDVRDVARAHLVAFESKMPNVRLLLYASKFTAQGIMDIIKQTADLLMESLPMGNPGSGPCAEAKICHIDNSKTRALLGFKLINLRTSVVDTVAQIVRARNALGST</sequence>
<protein>
    <submittedName>
        <fullName evidence="4">NAD(P)-binding protein</fullName>
    </submittedName>
</protein>
<dbReference type="EMBL" id="LXTC01000002">
    <property type="protein sequence ID" value="OBA22480.1"/>
    <property type="molecule type" value="Genomic_DNA"/>
</dbReference>
<gene>
    <name evidence="4" type="ORF">METBIDRAFT_40428</name>
</gene>
<evidence type="ECO:0000256" key="2">
    <source>
        <dbReference type="ARBA" id="ARBA00023445"/>
    </source>
</evidence>
<dbReference type="InterPro" id="IPR036291">
    <property type="entry name" value="NAD(P)-bd_dom_sf"/>
</dbReference>
<dbReference type="OrthoDB" id="2735536at2759"/>
<dbReference type="InterPro" id="IPR001509">
    <property type="entry name" value="Epimerase_deHydtase"/>
</dbReference>
<dbReference type="STRING" id="869754.A0A1A0HET0"/>
<name>A0A1A0HET0_9ASCO</name>
<proteinExistence type="inferred from homology"/>
<dbReference type="GeneID" id="30030248"/>
<dbReference type="Gene3D" id="3.40.50.720">
    <property type="entry name" value="NAD(P)-binding Rossmann-like Domain"/>
    <property type="match status" value="1"/>
</dbReference>
<organism evidence="4 5">
    <name type="scientific">Metschnikowia bicuspidata var. bicuspidata NRRL YB-4993</name>
    <dbReference type="NCBI Taxonomy" id="869754"/>
    <lineage>
        <taxon>Eukaryota</taxon>
        <taxon>Fungi</taxon>
        <taxon>Dikarya</taxon>
        <taxon>Ascomycota</taxon>
        <taxon>Saccharomycotina</taxon>
        <taxon>Pichiomycetes</taxon>
        <taxon>Metschnikowiaceae</taxon>
        <taxon>Metschnikowia</taxon>
    </lineage>
</organism>
<evidence type="ECO:0000313" key="4">
    <source>
        <dbReference type="EMBL" id="OBA22480.1"/>
    </source>
</evidence>
<accession>A0A1A0HET0</accession>